<organism evidence="14 15">
    <name type="scientific">Allokutzneria multivorans</name>
    <dbReference type="NCBI Taxonomy" id="1142134"/>
    <lineage>
        <taxon>Bacteria</taxon>
        <taxon>Bacillati</taxon>
        <taxon>Actinomycetota</taxon>
        <taxon>Actinomycetes</taxon>
        <taxon>Pseudonocardiales</taxon>
        <taxon>Pseudonocardiaceae</taxon>
        <taxon>Allokutzneria</taxon>
    </lineage>
</organism>
<evidence type="ECO:0000313" key="14">
    <source>
        <dbReference type="EMBL" id="GAA4020223.1"/>
    </source>
</evidence>
<comment type="pathway">
    <text evidence="1">Lipid metabolism; malonyl-CoA biosynthesis; malonyl-CoA from acetyl-CoA: step 1/1.</text>
</comment>
<keyword evidence="10" id="KW-0275">Fatty acid biosynthesis</keyword>
<evidence type="ECO:0000256" key="4">
    <source>
        <dbReference type="ARBA" id="ARBA00022679"/>
    </source>
</evidence>
<dbReference type="EC" id="2.1.3.15" evidence="2"/>
<evidence type="ECO:0000313" key="15">
    <source>
        <dbReference type="Proteomes" id="UP001501747"/>
    </source>
</evidence>
<keyword evidence="3" id="KW-0444">Lipid biosynthesis</keyword>
<dbReference type="InterPro" id="IPR034733">
    <property type="entry name" value="AcCoA_carboxyl_beta"/>
</dbReference>
<evidence type="ECO:0000256" key="5">
    <source>
        <dbReference type="ARBA" id="ARBA00022741"/>
    </source>
</evidence>
<dbReference type="RefSeq" id="WP_344879279.1">
    <property type="nucleotide sequence ID" value="NZ_BAABAL010000018.1"/>
</dbReference>
<dbReference type="PROSITE" id="PS50989">
    <property type="entry name" value="COA_CT_CTER"/>
    <property type="match status" value="1"/>
</dbReference>
<evidence type="ECO:0000259" key="13">
    <source>
        <dbReference type="PROSITE" id="PS50989"/>
    </source>
</evidence>
<evidence type="ECO:0000256" key="6">
    <source>
        <dbReference type="ARBA" id="ARBA00022771"/>
    </source>
</evidence>
<comment type="catalytic activity">
    <reaction evidence="11">
        <text>N(6)-carboxybiotinyl-L-lysyl-[protein] + acetyl-CoA = N(6)-biotinyl-L-lysyl-[protein] + malonyl-CoA</text>
        <dbReference type="Rhea" id="RHEA:54728"/>
        <dbReference type="Rhea" id="RHEA-COMP:10505"/>
        <dbReference type="Rhea" id="RHEA-COMP:10506"/>
        <dbReference type="ChEBI" id="CHEBI:57288"/>
        <dbReference type="ChEBI" id="CHEBI:57384"/>
        <dbReference type="ChEBI" id="CHEBI:83144"/>
        <dbReference type="ChEBI" id="CHEBI:83145"/>
        <dbReference type="EC" id="2.1.3.15"/>
    </reaction>
</comment>
<dbReference type="InterPro" id="IPR001095">
    <property type="entry name" value="Acetyl_CoA_COase_a_su"/>
</dbReference>
<evidence type="ECO:0000256" key="3">
    <source>
        <dbReference type="ARBA" id="ARBA00022516"/>
    </source>
</evidence>
<keyword evidence="6" id="KW-0863">Zinc-finger</keyword>
<gene>
    <name evidence="14" type="ORF">GCM10022247_50210</name>
</gene>
<feature type="domain" description="CoA carboxyltransferase N-terminal" evidence="12">
    <location>
        <begin position="1"/>
        <end position="237"/>
    </location>
</feature>
<evidence type="ECO:0000256" key="9">
    <source>
        <dbReference type="ARBA" id="ARBA00023098"/>
    </source>
</evidence>
<feature type="domain" description="CoA carboxyltransferase C-terminal" evidence="13">
    <location>
        <begin position="229"/>
        <end position="441"/>
    </location>
</feature>
<keyword evidence="7" id="KW-0276">Fatty acid metabolism</keyword>
<dbReference type="Pfam" id="PF03255">
    <property type="entry name" value="ACCA"/>
    <property type="match status" value="1"/>
</dbReference>
<evidence type="ECO:0000256" key="2">
    <source>
        <dbReference type="ARBA" id="ARBA00011883"/>
    </source>
</evidence>
<evidence type="ECO:0000259" key="12">
    <source>
        <dbReference type="PROSITE" id="PS50980"/>
    </source>
</evidence>
<keyword evidence="15" id="KW-1185">Reference proteome</keyword>
<keyword evidence="5" id="KW-0547">Nucleotide-binding</keyword>
<dbReference type="InterPro" id="IPR029045">
    <property type="entry name" value="ClpP/crotonase-like_dom_sf"/>
</dbReference>
<evidence type="ECO:0000256" key="1">
    <source>
        <dbReference type="ARBA" id="ARBA00004956"/>
    </source>
</evidence>
<keyword evidence="9" id="KW-0443">Lipid metabolism</keyword>
<accession>A0ABP7T2P6</accession>
<dbReference type="PRINTS" id="PR01069">
    <property type="entry name" value="ACCCTRFRASEA"/>
</dbReference>
<dbReference type="Pfam" id="PF01039">
    <property type="entry name" value="Carboxyl_trans"/>
    <property type="match status" value="1"/>
</dbReference>
<evidence type="ECO:0000256" key="11">
    <source>
        <dbReference type="ARBA" id="ARBA00049152"/>
    </source>
</evidence>
<keyword evidence="6" id="KW-0479">Metal-binding</keyword>
<evidence type="ECO:0000256" key="8">
    <source>
        <dbReference type="ARBA" id="ARBA00022840"/>
    </source>
</evidence>
<name>A0ABP7T2P6_9PSEU</name>
<proteinExistence type="predicted"/>
<dbReference type="PROSITE" id="PS50980">
    <property type="entry name" value="COA_CT_NTER"/>
    <property type="match status" value="1"/>
</dbReference>
<protein>
    <recommendedName>
        <fullName evidence="2">acetyl-CoA carboxytransferase</fullName>
        <ecNumber evidence="2">2.1.3.15</ecNumber>
    </recommendedName>
</protein>
<dbReference type="EMBL" id="BAABAL010000018">
    <property type="protein sequence ID" value="GAA4020223.1"/>
    <property type="molecule type" value="Genomic_DNA"/>
</dbReference>
<dbReference type="Gene3D" id="3.90.226.10">
    <property type="entry name" value="2-enoyl-CoA Hydratase, Chain A, domain 1"/>
    <property type="match status" value="2"/>
</dbReference>
<comment type="caution">
    <text evidence="14">The sequence shown here is derived from an EMBL/GenBank/DDBJ whole genome shotgun (WGS) entry which is preliminary data.</text>
</comment>
<keyword evidence="4 14" id="KW-0808">Transferase</keyword>
<dbReference type="SUPFAM" id="SSF52096">
    <property type="entry name" value="ClpP/crotonase"/>
    <property type="match status" value="2"/>
</dbReference>
<keyword evidence="8" id="KW-0067">ATP-binding</keyword>
<dbReference type="InterPro" id="IPR011762">
    <property type="entry name" value="COA_CT_N"/>
</dbReference>
<reference evidence="15" key="1">
    <citation type="journal article" date="2019" name="Int. J. Syst. Evol. Microbiol.">
        <title>The Global Catalogue of Microorganisms (GCM) 10K type strain sequencing project: providing services to taxonomists for standard genome sequencing and annotation.</title>
        <authorList>
            <consortium name="The Broad Institute Genomics Platform"/>
            <consortium name="The Broad Institute Genome Sequencing Center for Infectious Disease"/>
            <person name="Wu L."/>
            <person name="Ma J."/>
        </authorList>
    </citation>
    <scope>NUCLEOTIDE SEQUENCE [LARGE SCALE GENOMIC DNA]</scope>
    <source>
        <strain evidence="15">JCM 17342</strain>
    </source>
</reference>
<dbReference type="Proteomes" id="UP001501747">
    <property type="component" value="Unassembled WGS sequence"/>
</dbReference>
<dbReference type="PANTHER" id="PTHR42853:SF3">
    <property type="entry name" value="ACETYL-COENZYME A CARBOXYLASE CARBOXYL TRANSFERASE SUBUNIT ALPHA, CHLOROPLASTIC"/>
    <property type="match status" value="1"/>
</dbReference>
<evidence type="ECO:0000256" key="7">
    <source>
        <dbReference type="ARBA" id="ARBA00022832"/>
    </source>
</evidence>
<dbReference type="GO" id="GO:0016740">
    <property type="term" value="F:transferase activity"/>
    <property type="evidence" value="ECO:0007669"/>
    <property type="project" value="UniProtKB-KW"/>
</dbReference>
<dbReference type="InterPro" id="IPR011763">
    <property type="entry name" value="COA_CT_C"/>
</dbReference>
<dbReference type="PANTHER" id="PTHR42853">
    <property type="entry name" value="ACETYL-COENZYME A CARBOXYLASE CARBOXYL TRANSFERASE SUBUNIT ALPHA"/>
    <property type="match status" value="1"/>
</dbReference>
<keyword evidence="6" id="KW-0862">Zinc</keyword>
<sequence length="441" mass="45899">MDPRSARDVLRLVAESFSGFSEISGEVSDPLGWPGYAEKQRELSADHGPRESVLCGHGRIRGGGECVLISFDFRYFGGSLGSRTGDLLVGAFDEAVRRGLPVVSLVASGGSRMQEGMRALLQMQRIAGAAARLRAAGLPHVTVLRNPVAGGAWASVAASADVLLAVPDATIGFAGARVRGDSDNSDNTEAFTSKGKLALGQVHRLVELADVGAALAELLPLLEPTTADAPDVPNALGHNDLPATGAEAVRRARAAERPRAEAYLDDHFDRRFPLGSADPGMLCGFGSRQGNTLAYAAQTGTANSPAGFRAAARLVRLANRLRLPILTLVDTPGAAHDALAEQDGIGPAIAELFTAVADASVPITTLVIGEGGSGGALALTSHTTVWITPDAYFSVIAPESANAILKREPGELGATIDQLKLRPQDLIDLGVVHGIAHRRST</sequence>
<evidence type="ECO:0000256" key="10">
    <source>
        <dbReference type="ARBA" id="ARBA00023160"/>
    </source>
</evidence>